<dbReference type="OrthoDB" id="8871309at2"/>
<name>W7INC7_9PSEU</name>
<dbReference type="Pfam" id="PF01674">
    <property type="entry name" value="Lipase_2"/>
    <property type="match status" value="1"/>
</dbReference>
<dbReference type="Gene3D" id="3.40.50.1820">
    <property type="entry name" value="alpha/beta hydrolase"/>
    <property type="match status" value="1"/>
</dbReference>
<feature type="chain" id="PRO_5004893969" evidence="1">
    <location>
        <begin position="27"/>
        <end position="306"/>
    </location>
</feature>
<dbReference type="STRING" id="909613.UO65_6466"/>
<keyword evidence="1" id="KW-0732">Signal</keyword>
<organism evidence="2 3">
    <name type="scientific">Actinokineospora spheciospongiae</name>
    <dbReference type="NCBI Taxonomy" id="909613"/>
    <lineage>
        <taxon>Bacteria</taxon>
        <taxon>Bacillati</taxon>
        <taxon>Actinomycetota</taxon>
        <taxon>Actinomycetes</taxon>
        <taxon>Pseudonocardiales</taxon>
        <taxon>Pseudonocardiaceae</taxon>
        <taxon>Actinokineospora</taxon>
    </lineage>
</organism>
<reference evidence="2 3" key="1">
    <citation type="journal article" date="2014" name="Genome Announc.">
        <title>Draft Genome Sequence of the Antitrypanosomally Active Sponge-Associated Bacterium Actinokineospora sp. Strain EG49.</title>
        <authorList>
            <person name="Harjes J."/>
            <person name="Ryu T."/>
            <person name="Abdelmohsen U.R."/>
            <person name="Moitinho-Silva L."/>
            <person name="Horn H."/>
            <person name="Ravasi T."/>
            <person name="Hentschel U."/>
        </authorList>
    </citation>
    <scope>NUCLEOTIDE SEQUENCE [LARGE SCALE GENOMIC DNA]</scope>
    <source>
        <strain evidence="2 3">EG49</strain>
    </source>
</reference>
<comment type="caution">
    <text evidence="2">The sequence shown here is derived from an EMBL/GenBank/DDBJ whole genome shotgun (WGS) entry which is preliminary data.</text>
</comment>
<feature type="signal peptide" evidence="1">
    <location>
        <begin position="1"/>
        <end position="26"/>
    </location>
</feature>
<dbReference type="PANTHER" id="PTHR32015:SF1">
    <property type="entry name" value="LIPASE"/>
    <property type="match status" value="1"/>
</dbReference>
<dbReference type="PANTHER" id="PTHR32015">
    <property type="entry name" value="FASTING INDUCED LIPASE"/>
    <property type="match status" value="1"/>
</dbReference>
<evidence type="ECO:0000313" key="2">
    <source>
        <dbReference type="EMBL" id="EWC58257.1"/>
    </source>
</evidence>
<dbReference type="AlphaFoldDB" id="W7INC7"/>
<dbReference type="InterPro" id="IPR002918">
    <property type="entry name" value="Lipase_EstA/Esterase_EstB"/>
</dbReference>
<evidence type="ECO:0000256" key="1">
    <source>
        <dbReference type="SAM" id="SignalP"/>
    </source>
</evidence>
<dbReference type="EMBL" id="AYXG01000245">
    <property type="protein sequence ID" value="EWC58257.1"/>
    <property type="molecule type" value="Genomic_DNA"/>
</dbReference>
<gene>
    <name evidence="2" type="ORF">UO65_6466</name>
</gene>
<proteinExistence type="predicted"/>
<sequence length="306" mass="31770">MTPLRTALAATAACAAVLAAAVPASADPAIPSFVVSFTYTKLAPEATPPGANDWACRPDARHPRPVVLVHGTYENRYNDFAAMSPALAADGFCVFALNYGDTDDSLASVPPSIKATGDIRRSARELGAFVDRVREATGAPQVDIVGHSQGGLMPRRYLKDGGASAVRNLVTLGATHHGTTLNGIATLVDTLGLLGFTPPAIGKAAAQQVVGSEFLLDLNAGGDTVPGVSYTVIATRFDEITTPYRSTFLSAGPGARVNNVTLQDGCLLDLSDHLTMTYSPRAIGIVRRALDPTAPAPPCLPALPLL</sequence>
<keyword evidence="3" id="KW-1185">Reference proteome</keyword>
<dbReference type="InterPro" id="IPR029058">
    <property type="entry name" value="AB_hydrolase_fold"/>
</dbReference>
<dbReference type="SUPFAM" id="SSF53474">
    <property type="entry name" value="alpha/beta-Hydrolases"/>
    <property type="match status" value="1"/>
</dbReference>
<protein>
    <submittedName>
        <fullName evidence="2">Secreted lipase</fullName>
    </submittedName>
</protein>
<dbReference type="eggNOG" id="COG1075">
    <property type="taxonomic scope" value="Bacteria"/>
</dbReference>
<evidence type="ECO:0000313" key="3">
    <source>
        <dbReference type="Proteomes" id="UP000019277"/>
    </source>
</evidence>
<dbReference type="GO" id="GO:0016298">
    <property type="term" value="F:lipase activity"/>
    <property type="evidence" value="ECO:0007669"/>
    <property type="project" value="TreeGrafter"/>
</dbReference>
<dbReference type="RefSeq" id="WP_035290348.1">
    <property type="nucleotide sequence ID" value="NZ_AYXG01000245.1"/>
</dbReference>
<dbReference type="GO" id="GO:0016042">
    <property type="term" value="P:lipid catabolic process"/>
    <property type="evidence" value="ECO:0007669"/>
    <property type="project" value="InterPro"/>
</dbReference>
<accession>W7INC7</accession>
<dbReference type="Proteomes" id="UP000019277">
    <property type="component" value="Unassembled WGS sequence"/>
</dbReference>